<dbReference type="EMBL" id="CM056743">
    <property type="protein sequence ID" value="KAJ8669798.1"/>
    <property type="molecule type" value="Genomic_DNA"/>
</dbReference>
<name>A0ACC2NG87_9HYME</name>
<accession>A0ACC2NG87</accession>
<evidence type="ECO:0000313" key="2">
    <source>
        <dbReference type="Proteomes" id="UP001239111"/>
    </source>
</evidence>
<reference evidence="1" key="1">
    <citation type="submission" date="2023-04" db="EMBL/GenBank/DDBJ databases">
        <title>A chromosome-level genome assembly of the parasitoid wasp Eretmocerus hayati.</title>
        <authorList>
            <person name="Zhong Y."/>
            <person name="Liu S."/>
            <person name="Liu Y."/>
        </authorList>
    </citation>
    <scope>NUCLEOTIDE SEQUENCE</scope>
    <source>
        <strain evidence="1">ZJU_SS_LIU_2023</strain>
    </source>
</reference>
<sequence>MTNVFQIIVCRIITLSIISFISCIEASPTDKLQTVYQWRYFDYVWPSESDKQNAIRNGVYNYSQIIPMDVDVAQDGRVFISLNYYFGTPARLAVITDQIEHSGPLLQPYPNWEWYDNDCNGIIDAVRIEIDNCNRLWVVDGGREEPGRVVCPSKILAFDLSTDTLVEEVILPYNISRNAKTNQTLLSNVRVETHGANCEKTTVTVAQDHTRLQFVTSLRVTTKPNLPKEELWAISNRFQAFKYKILNFNEFNFHIMKADVGNLIKGTKCEKPRKIENGPVASPQKKYDAYLSKYNSGFYG</sequence>
<proteinExistence type="predicted"/>
<organism evidence="1 2">
    <name type="scientific">Eretmocerus hayati</name>
    <dbReference type="NCBI Taxonomy" id="131215"/>
    <lineage>
        <taxon>Eukaryota</taxon>
        <taxon>Metazoa</taxon>
        <taxon>Ecdysozoa</taxon>
        <taxon>Arthropoda</taxon>
        <taxon>Hexapoda</taxon>
        <taxon>Insecta</taxon>
        <taxon>Pterygota</taxon>
        <taxon>Neoptera</taxon>
        <taxon>Endopterygota</taxon>
        <taxon>Hymenoptera</taxon>
        <taxon>Apocrita</taxon>
        <taxon>Proctotrupomorpha</taxon>
        <taxon>Chalcidoidea</taxon>
        <taxon>Aphelinidae</taxon>
        <taxon>Aphelininae</taxon>
        <taxon>Eretmocerus</taxon>
    </lineage>
</organism>
<protein>
    <submittedName>
        <fullName evidence="1">Uncharacterized protein</fullName>
    </submittedName>
</protein>
<comment type="caution">
    <text evidence="1">The sequence shown here is derived from an EMBL/GenBank/DDBJ whole genome shotgun (WGS) entry which is preliminary data.</text>
</comment>
<keyword evidence="2" id="KW-1185">Reference proteome</keyword>
<gene>
    <name evidence="1" type="ORF">QAD02_001057</name>
</gene>
<dbReference type="Proteomes" id="UP001239111">
    <property type="component" value="Chromosome 3"/>
</dbReference>
<evidence type="ECO:0000313" key="1">
    <source>
        <dbReference type="EMBL" id="KAJ8669798.1"/>
    </source>
</evidence>